<proteinExistence type="predicted"/>
<sequence length="68" mass="7597">MDFEGEHDCKESFASPKHEIVQELEGNTSLPTLGSDNMELGAEALTLVVREVLEGVFEARIRETNETF</sequence>
<name>A0A9D3WDP5_9ROSI</name>
<dbReference type="EMBL" id="JAIQCV010000002">
    <property type="protein sequence ID" value="KAH1121747.1"/>
    <property type="molecule type" value="Genomic_DNA"/>
</dbReference>
<gene>
    <name evidence="2" type="ORF">J1N35_004907</name>
</gene>
<keyword evidence="3" id="KW-1185">Reference proteome</keyword>
<reference evidence="2 3" key="1">
    <citation type="journal article" date="2021" name="Plant Biotechnol. J.">
        <title>Multi-omics assisted identification of the key and species-specific regulatory components of drought-tolerant mechanisms in Gossypium stocksii.</title>
        <authorList>
            <person name="Yu D."/>
            <person name="Ke L."/>
            <person name="Zhang D."/>
            <person name="Wu Y."/>
            <person name="Sun Y."/>
            <person name="Mei J."/>
            <person name="Sun J."/>
            <person name="Sun Y."/>
        </authorList>
    </citation>
    <scope>NUCLEOTIDE SEQUENCE [LARGE SCALE GENOMIC DNA]</scope>
    <source>
        <strain evidence="3">cv. E1</strain>
        <tissue evidence="2">Leaf</tissue>
    </source>
</reference>
<evidence type="ECO:0000313" key="2">
    <source>
        <dbReference type="EMBL" id="KAH1121747.1"/>
    </source>
</evidence>
<comment type="caution">
    <text evidence="2">The sequence shown here is derived from an EMBL/GenBank/DDBJ whole genome shotgun (WGS) entry which is preliminary data.</text>
</comment>
<evidence type="ECO:0000313" key="3">
    <source>
        <dbReference type="Proteomes" id="UP000828251"/>
    </source>
</evidence>
<feature type="region of interest" description="Disordered" evidence="1">
    <location>
        <begin position="1"/>
        <end position="20"/>
    </location>
</feature>
<accession>A0A9D3WDP5</accession>
<dbReference type="AlphaFoldDB" id="A0A9D3WDP5"/>
<protein>
    <submittedName>
        <fullName evidence="2">Uncharacterized protein</fullName>
    </submittedName>
</protein>
<organism evidence="2 3">
    <name type="scientific">Gossypium stocksii</name>
    <dbReference type="NCBI Taxonomy" id="47602"/>
    <lineage>
        <taxon>Eukaryota</taxon>
        <taxon>Viridiplantae</taxon>
        <taxon>Streptophyta</taxon>
        <taxon>Embryophyta</taxon>
        <taxon>Tracheophyta</taxon>
        <taxon>Spermatophyta</taxon>
        <taxon>Magnoliopsida</taxon>
        <taxon>eudicotyledons</taxon>
        <taxon>Gunneridae</taxon>
        <taxon>Pentapetalae</taxon>
        <taxon>rosids</taxon>
        <taxon>malvids</taxon>
        <taxon>Malvales</taxon>
        <taxon>Malvaceae</taxon>
        <taxon>Malvoideae</taxon>
        <taxon>Gossypium</taxon>
    </lineage>
</organism>
<dbReference type="Proteomes" id="UP000828251">
    <property type="component" value="Unassembled WGS sequence"/>
</dbReference>
<evidence type="ECO:0000256" key="1">
    <source>
        <dbReference type="SAM" id="MobiDB-lite"/>
    </source>
</evidence>